<dbReference type="Proteomes" id="UP000799302">
    <property type="component" value="Unassembled WGS sequence"/>
</dbReference>
<organism evidence="2 3">
    <name type="scientific">Microthyrium microscopicum</name>
    <dbReference type="NCBI Taxonomy" id="703497"/>
    <lineage>
        <taxon>Eukaryota</taxon>
        <taxon>Fungi</taxon>
        <taxon>Dikarya</taxon>
        <taxon>Ascomycota</taxon>
        <taxon>Pezizomycotina</taxon>
        <taxon>Dothideomycetes</taxon>
        <taxon>Dothideomycetes incertae sedis</taxon>
        <taxon>Microthyriales</taxon>
        <taxon>Microthyriaceae</taxon>
        <taxon>Microthyrium</taxon>
    </lineage>
</organism>
<gene>
    <name evidence="2" type="ORF">BT63DRAFT_112840</name>
</gene>
<accession>A0A6A6TXW9</accession>
<evidence type="ECO:0000256" key="1">
    <source>
        <dbReference type="SAM" id="MobiDB-lite"/>
    </source>
</evidence>
<reference evidence="2" key="1">
    <citation type="journal article" date="2020" name="Stud. Mycol.">
        <title>101 Dothideomycetes genomes: a test case for predicting lifestyles and emergence of pathogens.</title>
        <authorList>
            <person name="Haridas S."/>
            <person name="Albert R."/>
            <person name="Binder M."/>
            <person name="Bloem J."/>
            <person name="Labutti K."/>
            <person name="Salamov A."/>
            <person name="Andreopoulos B."/>
            <person name="Baker S."/>
            <person name="Barry K."/>
            <person name="Bills G."/>
            <person name="Bluhm B."/>
            <person name="Cannon C."/>
            <person name="Castanera R."/>
            <person name="Culley D."/>
            <person name="Daum C."/>
            <person name="Ezra D."/>
            <person name="Gonzalez J."/>
            <person name="Henrissat B."/>
            <person name="Kuo A."/>
            <person name="Liang C."/>
            <person name="Lipzen A."/>
            <person name="Lutzoni F."/>
            <person name="Magnuson J."/>
            <person name="Mondo S."/>
            <person name="Nolan M."/>
            <person name="Ohm R."/>
            <person name="Pangilinan J."/>
            <person name="Park H.-J."/>
            <person name="Ramirez L."/>
            <person name="Alfaro M."/>
            <person name="Sun H."/>
            <person name="Tritt A."/>
            <person name="Yoshinaga Y."/>
            <person name="Zwiers L.-H."/>
            <person name="Turgeon B."/>
            <person name="Goodwin S."/>
            <person name="Spatafora J."/>
            <person name="Crous P."/>
            <person name="Grigoriev I."/>
        </authorList>
    </citation>
    <scope>NUCLEOTIDE SEQUENCE</scope>
    <source>
        <strain evidence="2">CBS 115976</strain>
    </source>
</reference>
<proteinExistence type="predicted"/>
<name>A0A6A6TXW9_9PEZI</name>
<dbReference type="AlphaFoldDB" id="A0A6A6TXW9"/>
<evidence type="ECO:0000313" key="3">
    <source>
        <dbReference type="Proteomes" id="UP000799302"/>
    </source>
</evidence>
<dbReference type="EMBL" id="MU004244">
    <property type="protein sequence ID" value="KAF2663833.1"/>
    <property type="molecule type" value="Genomic_DNA"/>
</dbReference>
<evidence type="ECO:0000313" key="2">
    <source>
        <dbReference type="EMBL" id="KAF2663833.1"/>
    </source>
</evidence>
<sequence length="111" mass="12612">MNTHHAKCHKHNPPMQAVISMVEDNNKRPAAVIQTRLYEELQENELGEEKLNIKKRTEQSKSTEKKHSTSSNPTFISSFAVLISSLPNILSFPVVTSSSCFLPELHRFSYT</sequence>
<feature type="region of interest" description="Disordered" evidence="1">
    <location>
        <begin position="46"/>
        <end position="72"/>
    </location>
</feature>
<feature type="compositionally biased region" description="Basic and acidic residues" evidence="1">
    <location>
        <begin position="47"/>
        <end position="67"/>
    </location>
</feature>
<protein>
    <submittedName>
        <fullName evidence="2">Uncharacterized protein</fullName>
    </submittedName>
</protein>
<keyword evidence="3" id="KW-1185">Reference proteome</keyword>